<protein>
    <submittedName>
        <fullName evidence="1">Uncharacterized protein</fullName>
    </submittedName>
</protein>
<dbReference type="EMBL" id="SRYB01000014">
    <property type="protein sequence ID" value="TGY78366.1"/>
    <property type="molecule type" value="Genomic_DNA"/>
</dbReference>
<keyword evidence="2" id="KW-1185">Reference proteome</keyword>
<organism evidence="1 2">
    <name type="scientific">Lepagella muris</name>
    <dbReference type="NCBI Taxonomy" id="3032870"/>
    <lineage>
        <taxon>Bacteria</taxon>
        <taxon>Pseudomonadati</taxon>
        <taxon>Bacteroidota</taxon>
        <taxon>Bacteroidia</taxon>
        <taxon>Bacteroidales</taxon>
        <taxon>Muribaculaceae</taxon>
        <taxon>Lepagella</taxon>
    </lineage>
</organism>
<gene>
    <name evidence="1" type="ORF">E5331_10845</name>
</gene>
<comment type="caution">
    <text evidence="1">The sequence shown here is derived from an EMBL/GenBank/DDBJ whole genome shotgun (WGS) entry which is preliminary data.</text>
</comment>
<dbReference type="Proteomes" id="UP000306319">
    <property type="component" value="Unassembled WGS sequence"/>
</dbReference>
<reference evidence="1" key="1">
    <citation type="submission" date="2019-04" db="EMBL/GenBank/DDBJ databases">
        <title>Microbes associate with the intestines of laboratory mice.</title>
        <authorList>
            <person name="Navarre W."/>
            <person name="Wong E."/>
            <person name="Huang K."/>
            <person name="Tropini C."/>
            <person name="Ng K."/>
            <person name="Yu B."/>
        </authorList>
    </citation>
    <scope>NUCLEOTIDE SEQUENCE</scope>
    <source>
        <strain evidence="1">NM04_E33</strain>
    </source>
</reference>
<proteinExistence type="predicted"/>
<accession>A0AC61RG43</accession>
<name>A0AC61RG43_9BACT</name>
<evidence type="ECO:0000313" key="2">
    <source>
        <dbReference type="Proteomes" id="UP000306319"/>
    </source>
</evidence>
<sequence length="67" mass="7636">MSRKVNCIMCGKKSLDKDTIGINKKLLGENIDTFFCLECLAIYLECSISDIQDKIEEFKESGCKFFS</sequence>
<evidence type="ECO:0000313" key="1">
    <source>
        <dbReference type="EMBL" id="TGY78366.1"/>
    </source>
</evidence>